<gene>
    <name evidence="2" type="ORF">SAMN06265222_12332</name>
</gene>
<reference evidence="2 3" key="1">
    <citation type="submission" date="2017-05" db="EMBL/GenBank/DDBJ databases">
        <authorList>
            <person name="Varghese N."/>
            <person name="Submissions S."/>
        </authorList>
    </citation>
    <scope>NUCLEOTIDE SEQUENCE [LARGE SCALE GENOMIC DNA]</scope>
    <source>
        <strain evidence="2 3">DSM 25457</strain>
    </source>
</reference>
<organism evidence="2 3">
    <name type="scientific">Neorhodopirellula lusitana</name>
    <dbReference type="NCBI Taxonomy" id="445327"/>
    <lineage>
        <taxon>Bacteria</taxon>
        <taxon>Pseudomonadati</taxon>
        <taxon>Planctomycetota</taxon>
        <taxon>Planctomycetia</taxon>
        <taxon>Pirellulales</taxon>
        <taxon>Pirellulaceae</taxon>
        <taxon>Neorhodopirellula</taxon>
    </lineage>
</organism>
<name>A0ABY1QQ68_9BACT</name>
<protein>
    <submittedName>
        <fullName evidence="2">Uncharacterized protein</fullName>
    </submittedName>
</protein>
<evidence type="ECO:0000256" key="1">
    <source>
        <dbReference type="SAM" id="MobiDB-lite"/>
    </source>
</evidence>
<dbReference type="EMBL" id="FXUG01000023">
    <property type="protein sequence ID" value="SMP77431.1"/>
    <property type="molecule type" value="Genomic_DNA"/>
</dbReference>
<feature type="region of interest" description="Disordered" evidence="1">
    <location>
        <begin position="24"/>
        <end position="47"/>
    </location>
</feature>
<dbReference type="Proteomes" id="UP001158067">
    <property type="component" value="Unassembled WGS sequence"/>
</dbReference>
<keyword evidence="3" id="KW-1185">Reference proteome</keyword>
<comment type="caution">
    <text evidence="2">The sequence shown here is derived from an EMBL/GenBank/DDBJ whole genome shotgun (WGS) entry which is preliminary data.</text>
</comment>
<sequence length="47" mass="5209">MVMQFISRDNHPCDLHQAQIDFQSLTGQESSRSPIPAEAPATVPTKK</sequence>
<proteinExistence type="predicted"/>
<feature type="compositionally biased region" description="Polar residues" evidence="1">
    <location>
        <begin position="24"/>
        <end position="33"/>
    </location>
</feature>
<evidence type="ECO:0000313" key="3">
    <source>
        <dbReference type="Proteomes" id="UP001158067"/>
    </source>
</evidence>
<evidence type="ECO:0000313" key="2">
    <source>
        <dbReference type="EMBL" id="SMP77431.1"/>
    </source>
</evidence>
<accession>A0ABY1QQ68</accession>